<evidence type="ECO:0000256" key="2">
    <source>
        <dbReference type="PROSITE-ProRule" id="PRU01122"/>
    </source>
</evidence>
<gene>
    <name evidence="5" type="ORF">Airi01_013680</name>
    <name evidence="6" type="ORF">Airi02_025310</name>
</gene>
<keyword evidence="2" id="KW-0720">Serine protease</keyword>
<evidence type="ECO:0000313" key="6">
    <source>
        <dbReference type="EMBL" id="GLY84602.1"/>
    </source>
</evidence>
<dbReference type="RefSeq" id="WP_285570375.1">
    <property type="nucleotide sequence ID" value="NZ_BSTJ01000001.1"/>
</dbReference>
<proteinExistence type="inferred from homology"/>
<dbReference type="EMBL" id="BSTJ01000001">
    <property type="protein sequence ID" value="GLY73101.1"/>
    <property type="molecule type" value="Genomic_DNA"/>
</dbReference>
<dbReference type="PANTHER" id="PTHR42837:SF2">
    <property type="entry name" value="MEMBRANE METALLOPROTEASE ARASP2, CHLOROPLASTIC-RELATED"/>
    <property type="match status" value="1"/>
</dbReference>
<dbReference type="InterPro" id="IPR001478">
    <property type="entry name" value="PDZ"/>
</dbReference>
<organism evidence="5 8">
    <name type="scientific">Actinoallomurus iriomotensis</name>
    <dbReference type="NCBI Taxonomy" id="478107"/>
    <lineage>
        <taxon>Bacteria</taxon>
        <taxon>Bacillati</taxon>
        <taxon>Actinomycetota</taxon>
        <taxon>Actinomycetes</taxon>
        <taxon>Streptosporangiales</taxon>
        <taxon>Thermomonosporaceae</taxon>
        <taxon>Actinoallomurus</taxon>
    </lineage>
</organism>
<protein>
    <recommendedName>
        <fullName evidence="2">endopeptidase La</fullName>
        <ecNumber evidence="2">3.4.21.53</ecNumber>
    </recommendedName>
</protein>
<accession>A0A9W6VP15</accession>
<evidence type="ECO:0000256" key="1">
    <source>
        <dbReference type="ARBA" id="ARBA00001947"/>
    </source>
</evidence>
<comment type="similarity">
    <text evidence="2">Belongs to the peptidase S16 family.</text>
</comment>
<dbReference type="AlphaFoldDB" id="A0A9W6VP15"/>
<evidence type="ECO:0000259" key="4">
    <source>
        <dbReference type="PROSITE" id="PS51786"/>
    </source>
</evidence>
<dbReference type="Pfam" id="PF13180">
    <property type="entry name" value="PDZ_2"/>
    <property type="match status" value="1"/>
</dbReference>
<comment type="cofactor">
    <cofactor evidence="1">
        <name>Zn(2+)</name>
        <dbReference type="ChEBI" id="CHEBI:29105"/>
    </cofactor>
</comment>
<feature type="active site" evidence="2">
    <location>
        <position position="291"/>
    </location>
</feature>
<dbReference type="Gene3D" id="2.30.42.10">
    <property type="match status" value="1"/>
</dbReference>
<reference evidence="6" key="2">
    <citation type="submission" date="2023-03" db="EMBL/GenBank/DDBJ databases">
        <title>Actinoallomurus iriomotensis NBRC 103684.</title>
        <authorList>
            <person name="Ichikawa N."/>
            <person name="Sato H."/>
            <person name="Tonouchi N."/>
        </authorList>
    </citation>
    <scope>NUCLEOTIDE SEQUENCE</scope>
    <source>
        <strain evidence="6">NBRC 103684</strain>
    </source>
</reference>
<dbReference type="InterPro" id="IPR036034">
    <property type="entry name" value="PDZ_sf"/>
</dbReference>
<dbReference type="GO" id="GO:0004176">
    <property type="term" value="F:ATP-dependent peptidase activity"/>
    <property type="evidence" value="ECO:0007669"/>
    <property type="project" value="UniProtKB-UniRule"/>
</dbReference>
<dbReference type="PROSITE" id="PS50106">
    <property type="entry name" value="PDZ"/>
    <property type="match status" value="1"/>
</dbReference>
<dbReference type="InterPro" id="IPR008269">
    <property type="entry name" value="Lon_proteolytic"/>
</dbReference>
<dbReference type="GO" id="GO:0004252">
    <property type="term" value="F:serine-type endopeptidase activity"/>
    <property type="evidence" value="ECO:0007669"/>
    <property type="project" value="UniProtKB-UniRule"/>
</dbReference>
<dbReference type="Gene3D" id="3.30.230.10">
    <property type="match status" value="1"/>
</dbReference>
<evidence type="ECO:0000313" key="8">
    <source>
        <dbReference type="Proteomes" id="UP001165135"/>
    </source>
</evidence>
<evidence type="ECO:0000313" key="5">
    <source>
        <dbReference type="EMBL" id="GLY73101.1"/>
    </source>
</evidence>
<name>A0A9W6VP15_9ACTN</name>
<feature type="domain" description="PDZ" evidence="3">
    <location>
        <begin position="142"/>
        <end position="198"/>
    </location>
</feature>
<comment type="caution">
    <text evidence="5">The sequence shown here is derived from an EMBL/GenBank/DDBJ whole genome shotgun (WGS) entry which is preliminary data.</text>
</comment>
<dbReference type="InterPro" id="IPR004387">
    <property type="entry name" value="Pept_M50_Zn"/>
</dbReference>
<dbReference type="EC" id="3.4.21.53" evidence="2"/>
<dbReference type="InterPro" id="IPR014721">
    <property type="entry name" value="Ribsml_uS5_D2-typ_fold_subgr"/>
</dbReference>
<feature type="active site" evidence="2">
    <location>
        <position position="246"/>
    </location>
</feature>
<dbReference type="GO" id="GO:0004222">
    <property type="term" value="F:metalloendopeptidase activity"/>
    <property type="evidence" value="ECO:0007669"/>
    <property type="project" value="InterPro"/>
</dbReference>
<dbReference type="PANTHER" id="PTHR42837">
    <property type="entry name" value="REGULATOR OF SIGMA-E PROTEASE RSEP"/>
    <property type="match status" value="1"/>
</dbReference>
<dbReference type="SMART" id="SM00228">
    <property type="entry name" value="PDZ"/>
    <property type="match status" value="1"/>
</dbReference>
<evidence type="ECO:0000259" key="3">
    <source>
        <dbReference type="PROSITE" id="PS50106"/>
    </source>
</evidence>
<sequence length="352" mass="36603">MSRRAATLIFASVLILVLGMVGAFIPVPYVALRPGPTTNTLGQLGKTPLIQISGARTYPKSGHLNFVTVAYQGGPGNRIDLFTALRGWLDPDVAIVPEEAIFPKNVSTKKVEQENTEEMATSQEAATAAALHELHLPTTTTVVVDSVQQGLPAAGKLRPGDQIVAVDGTQIKQTPEVSAVIGKHKPGQTVKFTVRRAGKDSSVDVTTVASPDKSTPGKPVVGVVLREKFQFPVQVKISVGDVGGPSAGLMFSLGIYDKLTPQELTGGKFIAGTGTITPEGQVGPIGGIQQKMVAARHAGATVFLTPTQNCSDAVASAPKGLRLVRVDTMHGALQALGALRTGQGAVPACPSK</sequence>
<dbReference type="EMBL" id="BSTK01000003">
    <property type="protein sequence ID" value="GLY84602.1"/>
    <property type="molecule type" value="Genomic_DNA"/>
</dbReference>
<keyword evidence="2" id="KW-0645">Protease</keyword>
<dbReference type="SUPFAM" id="SSF54211">
    <property type="entry name" value="Ribosomal protein S5 domain 2-like"/>
    <property type="match status" value="1"/>
</dbReference>
<dbReference type="SUPFAM" id="SSF50156">
    <property type="entry name" value="PDZ domain-like"/>
    <property type="match status" value="1"/>
</dbReference>
<dbReference type="Proteomes" id="UP001165135">
    <property type="component" value="Unassembled WGS sequence"/>
</dbReference>
<evidence type="ECO:0000313" key="7">
    <source>
        <dbReference type="Proteomes" id="UP001165074"/>
    </source>
</evidence>
<reference evidence="5" key="1">
    <citation type="submission" date="2023-03" db="EMBL/GenBank/DDBJ databases">
        <title>Actinoallomurus iriomotensis NBRC 103681.</title>
        <authorList>
            <person name="Ichikawa N."/>
            <person name="Sato H."/>
            <person name="Tonouchi N."/>
        </authorList>
    </citation>
    <scope>NUCLEOTIDE SEQUENCE</scope>
    <source>
        <strain evidence="5">NBRC 103681</strain>
    </source>
</reference>
<dbReference type="Pfam" id="PF05362">
    <property type="entry name" value="Lon_C"/>
    <property type="match status" value="1"/>
</dbReference>
<dbReference type="Proteomes" id="UP001165074">
    <property type="component" value="Unassembled WGS sequence"/>
</dbReference>
<dbReference type="GO" id="GO:0016020">
    <property type="term" value="C:membrane"/>
    <property type="evidence" value="ECO:0007669"/>
    <property type="project" value="InterPro"/>
</dbReference>
<dbReference type="GO" id="GO:0006508">
    <property type="term" value="P:proteolysis"/>
    <property type="evidence" value="ECO:0007669"/>
    <property type="project" value="UniProtKB-KW"/>
</dbReference>
<feature type="domain" description="Lon proteolytic" evidence="4">
    <location>
        <begin position="238"/>
        <end position="339"/>
    </location>
</feature>
<comment type="catalytic activity">
    <reaction evidence="2">
        <text>Hydrolysis of proteins in presence of ATP.</text>
        <dbReference type="EC" id="3.4.21.53"/>
    </reaction>
</comment>
<keyword evidence="7" id="KW-1185">Reference proteome</keyword>
<dbReference type="InterPro" id="IPR020568">
    <property type="entry name" value="Ribosomal_Su5_D2-typ_SF"/>
</dbReference>
<dbReference type="PROSITE" id="PS51786">
    <property type="entry name" value="LON_PROTEOLYTIC"/>
    <property type="match status" value="1"/>
</dbReference>
<keyword evidence="2" id="KW-0378">Hydrolase</keyword>